<dbReference type="Proteomes" id="UP000216300">
    <property type="component" value="Unassembled WGS sequence"/>
</dbReference>
<dbReference type="EMBL" id="NMVJ01000011">
    <property type="protein sequence ID" value="OYN88557.1"/>
    <property type="molecule type" value="Genomic_DNA"/>
</dbReference>
<keyword evidence="5" id="KW-1185">Reference proteome</keyword>
<feature type="compositionally biased region" description="Polar residues" evidence="2">
    <location>
        <begin position="1"/>
        <end position="10"/>
    </location>
</feature>
<dbReference type="PANTHER" id="PTHR43405:SF1">
    <property type="entry name" value="GLYCOSYL HYDROLASE DIGH"/>
    <property type="match status" value="1"/>
</dbReference>
<dbReference type="InterPro" id="IPR003790">
    <property type="entry name" value="GHL10"/>
</dbReference>
<dbReference type="Gene3D" id="3.20.20.80">
    <property type="entry name" value="Glycosidases"/>
    <property type="match status" value="1"/>
</dbReference>
<dbReference type="PROSITE" id="PS51318">
    <property type="entry name" value="TAT"/>
    <property type="match status" value="1"/>
</dbReference>
<organism evidence="4 5">
    <name type="scientific">Parenemella sanctibonifatiensis</name>
    <dbReference type="NCBI Taxonomy" id="2016505"/>
    <lineage>
        <taxon>Bacteria</taxon>
        <taxon>Bacillati</taxon>
        <taxon>Actinomycetota</taxon>
        <taxon>Actinomycetes</taxon>
        <taxon>Propionibacteriales</taxon>
        <taxon>Propionibacteriaceae</taxon>
        <taxon>Parenemella</taxon>
    </lineage>
</organism>
<evidence type="ECO:0000313" key="5">
    <source>
        <dbReference type="Proteomes" id="UP000216300"/>
    </source>
</evidence>
<name>A0A255EAG0_9ACTN</name>
<accession>A0A255EAG0</accession>
<keyword evidence="1" id="KW-0732">Signal</keyword>
<dbReference type="RefSeq" id="WP_094455859.1">
    <property type="nucleotide sequence ID" value="NZ_NMVJ01000011.1"/>
</dbReference>
<dbReference type="SUPFAM" id="SSF51445">
    <property type="entry name" value="(Trans)glycosidases"/>
    <property type="match status" value="1"/>
</dbReference>
<dbReference type="Pfam" id="PF02638">
    <property type="entry name" value="GHL10"/>
    <property type="match status" value="1"/>
</dbReference>
<comment type="caution">
    <text evidence="4">The sequence shown here is derived from an EMBL/GenBank/DDBJ whole genome shotgun (WGS) entry which is preliminary data.</text>
</comment>
<dbReference type="InterPro" id="IPR017853">
    <property type="entry name" value="GH"/>
</dbReference>
<dbReference type="AlphaFoldDB" id="A0A255EAG0"/>
<evidence type="ECO:0000313" key="4">
    <source>
        <dbReference type="EMBL" id="OYN88557.1"/>
    </source>
</evidence>
<evidence type="ECO:0000256" key="1">
    <source>
        <dbReference type="ARBA" id="ARBA00022729"/>
    </source>
</evidence>
<protein>
    <submittedName>
        <fullName evidence="4">Glycosyl hydrolase</fullName>
    </submittedName>
</protein>
<dbReference type="InterPro" id="IPR052177">
    <property type="entry name" value="Divisome_Glycosyl_Hydrolase"/>
</dbReference>
<gene>
    <name evidence="4" type="ORF">CGZ91_13155</name>
</gene>
<evidence type="ECO:0000256" key="2">
    <source>
        <dbReference type="SAM" id="MobiDB-lite"/>
    </source>
</evidence>
<evidence type="ECO:0000259" key="3">
    <source>
        <dbReference type="Pfam" id="PF02638"/>
    </source>
</evidence>
<sequence length="558" mass="61977">MANPTSSTPSAEDPGVPPTAQPTVNSGIPQLGRRSLLGLAGGAAIAGGAYVAGVVPAYANPGNPGPGKGEPEQPARQFRAIWIASVENIDWPSSRTLTVEEQQAEFIAWLDLAVELNLNAVISQVRPTADAFWRSPYEPWSHWLTGEQGKDPGYDPLAFQIEEAHKRNLEYHAWYNPYRVATHTDPSRLVPEHIARQHPDWVWAYGGKLYFDPGLPEVQEFVRATIIQSVEDYDVDAVHFDDYFYPYVVADPDNPEENLDYPDQDTYARYGQGQDVGDWRRDNINQLVRDLHRDIHDTKPWVKFGISPFGIWRNDSSDPRGSATSGSESYEIISADSRRWVKEGWVDYINPQIYWQIGLEVADYAALVPWWADVVKDTDVALYIGQAAYKAVSGVFTDPEELANHLTFNAGHPEVDGDVYFSAKSVRDNPQGAVTELVEQHYRHPAIVPVIRHLGGRRPKGPKDITLTATGDGVQVSWQRDGGATSYAVWRSDHPSQGRGGHRTDDGANLLATLRGTEDATQSVTLTGEAAPRPGESVFVTAYDRLWNESKPSRPSRL</sequence>
<reference evidence="4 5" key="1">
    <citation type="submission" date="2017-07" db="EMBL/GenBank/DDBJ databases">
        <title>Draft whole genome sequences of clinical Proprionibacteriaceae strains.</title>
        <authorList>
            <person name="Bernier A.-M."/>
            <person name="Bernard K."/>
            <person name="Domingo M.-C."/>
        </authorList>
    </citation>
    <scope>NUCLEOTIDE SEQUENCE [LARGE SCALE GENOMIC DNA]</scope>
    <source>
        <strain evidence="4 5">NML 150081</strain>
    </source>
</reference>
<dbReference type="PANTHER" id="PTHR43405">
    <property type="entry name" value="GLYCOSYL HYDROLASE DIGH"/>
    <property type="match status" value="1"/>
</dbReference>
<feature type="region of interest" description="Disordered" evidence="2">
    <location>
        <begin position="1"/>
        <end position="28"/>
    </location>
</feature>
<dbReference type="InterPro" id="IPR006311">
    <property type="entry name" value="TAT_signal"/>
</dbReference>
<dbReference type="OrthoDB" id="9773203at2"/>
<dbReference type="GO" id="GO:0016787">
    <property type="term" value="F:hydrolase activity"/>
    <property type="evidence" value="ECO:0007669"/>
    <property type="project" value="UniProtKB-KW"/>
</dbReference>
<keyword evidence="4" id="KW-0378">Hydrolase</keyword>
<proteinExistence type="predicted"/>
<feature type="domain" description="Glycosyl hydrolase-like 10" evidence="3">
    <location>
        <begin position="78"/>
        <end position="394"/>
    </location>
</feature>